<dbReference type="GO" id="GO:0008184">
    <property type="term" value="F:glycogen phosphorylase activity"/>
    <property type="evidence" value="ECO:0007669"/>
    <property type="project" value="InterPro"/>
</dbReference>
<evidence type="ECO:0000313" key="12">
    <source>
        <dbReference type="Proteomes" id="UP000187609"/>
    </source>
</evidence>
<dbReference type="SMR" id="A0A314KZE4"/>
<organism evidence="11 12">
    <name type="scientific">Nicotiana attenuata</name>
    <name type="common">Coyote tobacco</name>
    <dbReference type="NCBI Taxonomy" id="49451"/>
    <lineage>
        <taxon>Eukaryota</taxon>
        <taxon>Viridiplantae</taxon>
        <taxon>Streptophyta</taxon>
        <taxon>Embryophyta</taxon>
        <taxon>Tracheophyta</taxon>
        <taxon>Spermatophyta</taxon>
        <taxon>Magnoliopsida</taxon>
        <taxon>eudicotyledons</taxon>
        <taxon>Gunneridae</taxon>
        <taxon>Pentapetalae</taxon>
        <taxon>asterids</taxon>
        <taxon>lamiids</taxon>
        <taxon>Solanales</taxon>
        <taxon>Solanaceae</taxon>
        <taxon>Nicotianoideae</taxon>
        <taxon>Nicotianeae</taxon>
        <taxon>Nicotiana</taxon>
    </lineage>
</organism>
<evidence type="ECO:0000313" key="11">
    <source>
        <dbReference type="EMBL" id="OIT34673.1"/>
    </source>
</evidence>
<dbReference type="Pfam" id="PF00343">
    <property type="entry name" value="Phosphorylase"/>
    <property type="match status" value="1"/>
</dbReference>
<evidence type="ECO:0000256" key="9">
    <source>
        <dbReference type="RuleBase" id="RU000587"/>
    </source>
</evidence>
<keyword evidence="7 9" id="KW-0663">Pyridoxal phosphate</keyword>
<dbReference type="Proteomes" id="UP000187609">
    <property type="component" value="Unassembled WGS sequence"/>
</dbReference>
<evidence type="ECO:0000256" key="5">
    <source>
        <dbReference type="ARBA" id="ARBA00022676"/>
    </source>
</evidence>
<evidence type="ECO:0000256" key="10">
    <source>
        <dbReference type="SAM" id="MobiDB-lite"/>
    </source>
</evidence>
<dbReference type="GO" id="GO:0005980">
    <property type="term" value="P:glycogen catabolic process"/>
    <property type="evidence" value="ECO:0007669"/>
    <property type="project" value="TreeGrafter"/>
</dbReference>
<keyword evidence="6 9" id="KW-0808">Transferase</keyword>
<dbReference type="PROSITE" id="PS00102">
    <property type="entry name" value="PHOSPHORYLASE"/>
    <property type="match status" value="1"/>
</dbReference>
<sequence length="474" mass="53270">MMKKTLCLPEKYCSCRKNQCSRRKNSKWSESNENRMGRVGIAVRPGCPEEARPKNGRKRPHAPARDDGDSPETIFRRRVRARRRGSAGEIFVVWSPEADLSRGGVGFCTTPTYIDFFLADSAVLPEKKKRRWIVVSNPSLCSIISKWLGTEAWIRNVDLIAGLREYAEDPDLHAEWRNMKKVNKMRLAEYIETLTSVKVSLDAMFDVQIKRIHEYKRQLLNILGIIHRYDCIKNMDESDKRRVVPRVCIIGGKAAPGYEVAKKIIKLCHAVADKVNIDPDVGDLLKVVFIPDYNVSVAEIVIPGTDLSQHLSTAGHEASGTGCMKFLMNGSLLLATADGSAVEIAEEIGAANMFLFGAKVDEVPVLREKGTSLKGSLQFARVVRMVRDGHFGFKDYFKSLCDTVEEGKDFYLLGYDFASYLEAQAAADRAFVDQDKWTQMSILSTAGSRKFSSDRTIEEYAEQSWGIEPSKCPF</sequence>
<comment type="catalytic activity">
    <reaction evidence="1 9">
        <text>[(1-&gt;4)-alpha-D-glucosyl](n) + phosphate = [(1-&gt;4)-alpha-D-glucosyl](n-1) + alpha-D-glucose 1-phosphate</text>
        <dbReference type="Rhea" id="RHEA:41732"/>
        <dbReference type="Rhea" id="RHEA-COMP:9584"/>
        <dbReference type="Rhea" id="RHEA-COMP:9586"/>
        <dbReference type="ChEBI" id="CHEBI:15444"/>
        <dbReference type="ChEBI" id="CHEBI:43474"/>
        <dbReference type="ChEBI" id="CHEBI:58601"/>
        <dbReference type="EC" id="2.4.1.1"/>
    </reaction>
</comment>
<dbReference type="EC" id="2.4.1.1" evidence="9"/>
<dbReference type="SUPFAM" id="SSF53756">
    <property type="entry name" value="UDP-Glycosyltransferase/glycogen phosphorylase"/>
    <property type="match status" value="1"/>
</dbReference>
<accession>A0A314KZE4</accession>
<dbReference type="STRING" id="49451.A0A314KZE4"/>
<dbReference type="GO" id="GO:0030170">
    <property type="term" value="F:pyridoxal phosphate binding"/>
    <property type="evidence" value="ECO:0007669"/>
    <property type="project" value="TreeGrafter"/>
</dbReference>
<evidence type="ECO:0000256" key="3">
    <source>
        <dbReference type="ARBA" id="ARBA00006047"/>
    </source>
</evidence>
<name>A0A314KZE4_NICAT</name>
<evidence type="ECO:0000256" key="2">
    <source>
        <dbReference type="ARBA" id="ARBA00001933"/>
    </source>
</evidence>
<evidence type="ECO:0000256" key="1">
    <source>
        <dbReference type="ARBA" id="ARBA00001275"/>
    </source>
</evidence>
<dbReference type="Gramene" id="OIT34673">
    <property type="protein sequence ID" value="OIT34673"/>
    <property type="gene ID" value="A4A49_13779"/>
</dbReference>
<keyword evidence="12" id="KW-1185">Reference proteome</keyword>
<proteinExistence type="inferred from homology"/>
<evidence type="ECO:0000256" key="7">
    <source>
        <dbReference type="ARBA" id="ARBA00022898"/>
    </source>
</evidence>
<feature type="region of interest" description="Disordered" evidence="10">
    <location>
        <begin position="40"/>
        <end position="73"/>
    </location>
</feature>
<dbReference type="PANTHER" id="PTHR11468">
    <property type="entry name" value="GLYCOGEN PHOSPHORYLASE"/>
    <property type="match status" value="1"/>
</dbReference>
<gene>
    <name evidence="11" type="primary">PHSH_2</name>
    <name evidence="11" type="ORF">A4A49_13779</name>
</gene>
<comment type="caution">
    <text evidence="11">The sequence shown here is derived from an EMBL/GenBank/DDBJ whole genome shotgun (WGS) entry which is preliminary data.</text>
</comment>
<comment type="similarity">
    <text evidence="3 9">Belongs to the glycogen phosphorylase family.</text>
</comment>
<dbReference type="AlphaFoldDB" id="A0A314KZE4"/>
<dbReference type="InterPro" id="IPR035090">
    <property type="entry name" value="Pyridoxal_P_attach_site"/>
</dbReference>
<evidence type="ECO:0000256" key="6">
    <source>
        <dbReference type="ARBA" id="ARBA00022679"/>
    </source>
</evidence>
<keyword evidence="5 9" id="KW-0328">Glycosyltransferase</keyword>
<dbReference type="InterPro" id="IPR000811">
    <property type="entry name" value="Glyco_trans_35"/>
</dbReference>
<dbReference type="EMBL" id="MJEQ01000671">
    <property type="protein sequence ID" value="OIT34673.1"/>
    <property type="molecule type" value="Genomic_DNA"/>
</dbReference>
<dbReference type="GO" id="GO:0005737">
    <property type="term" value="C:cytoplasm"/>
    <property type="evidence" value="ECO:0007669"/>
    <property type="project" value="TreeGrafter"/>
</dbReference>
<keyword evidence="4" id="KW-0021">Allosteric enzyme</keyword>
<comment type="function">
    <text evidence="9">Allosteric enzyme that catalyzes the rate-limiting step in glycogen catabolism, the phosphorolytic cleavage of glycogen to produce glucose-1-phosphate, and plays a central role in maintaining cellular and organismal glucose homeostasis.</text>
</comment>
<evidence type="ECO:0000256" key="4">
    <source>
        <dbReference type="ARBA" id="ARBA00022533"/>
    </source>
</evidence>
<evidence type="ECO:0000256" key="8">
    <source>
        <dbReference type="ARBA" id="ARBA00023277"/>
    </source>
</evidence>
<keyword evidence="8 9" id="KW-0119">Carbohydrate metabolism</keyword>
<reference evidence="11" key="1">
    <citation type="submission" date="2016-11" db="EMBL/GenBank/DDBJ databases">
        <title>The genome of Nicotiana attenuata.</title>
        <authorList>
            <person name="Xu S."/>
            <person name="Brockmoeller T."/>
            <person name="Gaquerel E."/>
            <person name="Navarro A."/>
            <person name="Kuhl H."/>
            <person name="Gase K."/>
            <person name="Ling Z."/>
            <person name="Zhou W."/>
            <person name="Kreitzer C."/>
            <person name="Stanke M."/>
            <person name="Tang H."/>
            <person name="Lyons E."/>
            <person name="Pandey P."/>
            <person name="Pandey S.P."/>
            <person name="Timmermann B."/>
            <person name="Baldwin I.T."/>
        </authorList>
    </citation>
    <scope>NUCLEOTIDE SEQUENCE [LARGE SCALE GENOMIC DNA]</scope>
    <source>
        <strain evidence="11">UT</strain>
    </source>
</reference>
<dbReference type="FunFam" id="3.40.50.2000:FF:000003">
    <property type="entry name" value="Alpha-1,4 glucan phosphorylase"/>
    <property type="match status" value="1"/>
</dbReference>
<protein>
    <recommendedName>
        <fullName evidence="9">Alpha-1,4 glucan phosphorylase</fullName>
        <ecNumber evidence="9">2.4.1.1</ecNumber>
    </recommendedName>
</protein>
<dbReference type="Gene3D" id="3.40.50.2000">
    <property type="entry name" value="Glycogen Phosphorylase B"/>
    <property type="match status" value="1"/>
</dbReference>
<dbReference type="PANTHER" id="PTHR11468:SF30">
    <property type="entry name" value="ALPHA-1,4 GLUCAN PHOSPHORYLASE"/>
    <property type="match status" value="1"/>
</dbReference>
<comment type="cofactor">
    <cofactor evidence="2 9">
        <name>pyridoxal 5'-phosphate</name>
        <dbReference type="ChEBI" id="CHEBI:597326"/>
    </cofactor>
</comment>